<evidence type="ECO:0000256" key="8">
    <source>
        <dbReference type="HAMAP-Rule" id="MF_00134"/>
    </source>
</evidence>
<feature type="domain" description="Indole-3-glycerol phosphate synthase" evidence="9">
    <location>
        <begin position="90"/>
        <end position="298"/>
    </location>
</feature>
<evidence type="ECO:0000256" key="2">
    <source>
        <dbReference type="ARBA" id="ARBA00004696"/>
    </source>
</evidence>
<dbReference type="PANTHER" id="PTHR22854:SF2">
    <property type="entry name" value="INDOLE-3-GLYCEROL-PHOSPHATE SYNTHASE"/>
    <property type="match status" value="1"/>
</dbReference>
<dbReference type="EC" id="4.1.1.48" evidence="8"/>
<evidence type="ECO:0000256" key="5">
    <source>
        <dbReference type="ARBA" id="ARBA00022822"/>
    </source>
</evidence>
<dbReference type="GO" id="GO:0004640">
    <property type="term" value="F:phosphoribosylanthranilate isomerase activity"/>
    <property type="evidence" value="ECO:0007669"/>
    <property type="project" value="TreeGrafter"/>
</dbReference>
<dbReference type="GO" id="GO:0004425">
    <property type="term" value="F:indole-3-glycerol-phosphate synthase activity"/>
    <property type="evidence" value="ECO:0007669"/>
    <property type="project" value="UniProtKB-UniRule"/>
</dbReference>
<dbReference type="SUPFAM" id="SSF51366">
    <property type="entry name" value="Ribulose-phoshate binding barrel"/>
    <property type="match status" value="2"/>
</dbReference>
<evidence type="ECO:0000256" key="1">
    <source>
        <dbReference type="ARBA" id="ARBA00001633"/>
    </source>
</evidence>
<evidence type="ECO:0000256" key="6">
    <source>
        <dbReference type="ARBA" id="ARBA00023141"/>
    </source>
</evidence>
<keyword evidence="3 8" id="KW-0028">Amino-acid biosynthesis</keyword>
<dbReference type="EMBL" id="FMWO01000048">
    <property type="protein sequence ID" value="SCZ85596.1"/>
    <property type="molecule type" value="Genomic_DNA"/>
</dbReference>
<reference evidence="10 11" key="1">
    <citation type="submission" date="2016-10" db="EMBL/GenBank/DDBJ databases">
        <authorList>
            <person name="de Groot N.N."/>
        </authorList>
    </citation>
    <scope>NUCLEOTIDE SEQUENCE [LARGE SCALE GENOMIC DNA]</scope>
    <source>
        <strain evidence="10">1</strain>
    </source>
</reference>
<feature type="domain" description="Indole-3-glycerol phosphate synthase" evidence="9">
    <location>
        <begin position="5"/>
        <end position="73"/>
    </location>
</feature>
<keyword evidence="11" id="KW-1185">Reference proteome</keyword>
<evidence type="ECO:0000313" key="11">
    <source>
        <dbReference type="Proteomes" id="UP000198729"/>
    </source>
</evidence>
<dbReference type="RefSeq" id="WP_090286023.1">
    <property type="nucleotide sequence ID" value="NZ_FMWO01000048.1"/>
</dbReference>
<dbReference type="InterPro" id="IPR013798">
    <property type="entry name" value="Indole-3-glycerol_P_synth_dom"/>
</dbReference>
<dbReference type="STRING" id="51642.NSMM_400074"/>
<protein>
    <recommendedName>
        <fullName evidence="8">Indole-3-glycerol phosphate synthase</fullName>
        <shortName evidence="8">IGPS</shortName>
        <ecNumber evidence="8">4.1.1.48</ecNumber>
    </recommendedName>
</protein>
<dbReference type="OrthoDB" id="9804217at2"/>
<keyword evidence="6 8" id="KW-0057">Aromatic amino acid biosynthesis</keyword>
<keyword evidence="5 8" id="KW-0822">Tryptophan biosynthesis</keyword>
<dbReference type="AlphaFoldDB" id="A0A1G5SEG8"/>
<dbReference type="InterPro" id="IPR013785">
    <property type="entry name" value="Aldolase_TIM"/>
</dbReference>
<dbReference type="CDD" id="cd00331">
    <property type="entry name" value="IGPS"/>
    <property type="match status" value="1"/>
</dbReference>
<evidence type="ECO:0000259" key="9">
    <source>
        <dbReference type="Pfam" id="PF00218"/>
    </source>
</evidence>
<evidence type="ECO:0000256" key="3">
    <source>
        <dbReference type="ARBA" id="ARBA00022605"/>
    </source>
</evidence>
<sequence>MSAILDRILTVKKQEITAASQRKPLQAIQQEITQTAPVRDFVQAIRDKITQRKIAIIAEIKRASPSKGLLRGTATVPPAPLPETTDSLRKTAIPADFDPDKIAASYANHGAVCLSVLTDEQFFRGSADFLQQARAACDLPILRKDFILDEYQVYEARAMGADCILLIVAAFHSPVFTDDPIINQGDSTLTRMKKLESIAHDLGMAVLVEVHDKNELDLALQLKTPLIGINNRNLRTFETRLDITWELARHIPADRIIITESGIVSKNDIATMQTHNIHTFLIGETFMRAPDPGIALSELCAVGNQS</sequence>
<comment type="pathway">
    <text evidence="2 8">Amino-acid biosynthesis; L-tryptophan biosynthesis; L-tryptophan from chorismate: step 4/5.</text>
</comment>
<dbReference type="PANTHER" id="PTHR22854">
    <property type="entry name" value="TRYPTOPHAN BIOSYNTHESIS PROTEIN"/>
    <property type="match status" value="1"/>
</dbReference>
<dbReference type="UniPathway" id="UPA00035">
    <property type="reaction ID" value="UER00043"/>
</dbReference>
<dbReference type="GO" id="GO:0000162">
    <property type="term" value="P:L-tryptophan biosynthetic process"/>
    <property type="evidence" value="ECO:0007669"/>
    <property type="project" value="UniProtKB-UniRule"/>
</dbReference>
<dbReference type="InterPro" id="IPR001468">
    <property type="entry name" value="Indole-3-GlycerolPSynthase_CS"/>
</dbReference>
<dbReference type="Pfam" id="PF00218">
    <property type="entry name" value="IGPS"/>
    <property type="match status" value="2"/>
</dbReference>
<organism evidence="10 11">
    <name type="scientific">Nitrosomonas mobilis</name>
    <dbReference type="NCBI Taxonomy" id="51642"/>
    <lineage>
        <taxon>Bacteria</taxon>
        <taxon>Pseudomonadati</taxon>
        <taxon>Pseudomonadota</taxon>
        <taxon>Betaproteobacteria</taxon>
        <taxon>Nitrosomonadales</taxon>
        <taxon>Nitrosomonadaceae</taxon>
        <taxon>Nitrosomonas</taxon>
    </lineage>
</organism>
<name>A0A1G5SEG8_9PROT</name>
<evidence type="ECO:0000256" key="4">
    <source>
        <dbReference type="ARBA" id="ARBA00022793"/>
    </source>
</evidence>
<accession>A0A1G5SEG8</accession>
<comment type="similarity">
    <text evidence="8">Belongs to the TrpC family.</text>
</comment>
<dbReference type="InterPro" id="IPR045186">
    <property type="entry name" value="Indole-3-glycerol_P_synth"/>
</dbReference>
<dbReference type="Gene3D" id="3.20.20.70">
    <property type="entry name" value="Aldolase class I"/>
    <property type="match status" value="2"/>
</dbReference>
<proteinExistence type="inferred from homology"/>
<comment type="catalytic activity">
    <reaction evidence="1 8">
        <text>1-(2-carboxyphenylamino)-1-deoxy-D-ribulose 5-phosphate + H(+) = (1S,2R)-1-C-(indol-3-yl)glycerol 3-phosphate + CO2 + H2O</text>
        <dbReference type="Rhea" id="RHEA:23476"/>
        <dbReference type="ChEBI" id="CHEBI:15377"/>
        <dbReference type="ChEBI" id="CHEBI:15378"/>
        <dbReference type="ChEBI" id="CHEBI:16526"/>
        <dbReference type="ChEBI" id="CHEBI:58613"/>
        <dbReference type="ChEBI" id="CHEBI:58866"/>
        <dbReference type="EC" id="4.1.1.48"/>
    </reaction>
</comment>
<dbReference type="HAMAP" id="MF_00134_B">
    <property type="entry name" value="IGPS_B"/>
    <property type="match status" value="1"/>
</dbReference>
<keyword evidence="4 8" id="KW-0210">Decarboxylase</keyword>
<dbReference type="Proteomes" id="UP000198729">
    <property type="component" value="Unassembled WGS sequence"/>
</dbReference>
<evidence type="ECO:0000256" key="7">
    <source>
        <dbReference type="ARBA" id="ARBA00023239"/>
    </source>
</evidence>
<evidence type="ECO:0000313" key="10">
    <source>
        <dbReference type="EMBL" id="SCZ85596.1"/>
    </source>
</evidence>
<dbReference type="InterPro" id="IPR011060">
    <property type="entry name" value="RibuloseP-bd_barrel"/>
</dbReference>
<dbReference type="PROSITE" id="PS00614">
    <property type="entry name" value="IGPS"/>
    <property type="match status" value="1"/>
</dbReference>
<gene>
    <name evidence="8 10" type="primary">trpC</name>
    <name evidence="10" type="ORF">NSMM_400074</name>
</gene>
<keyword evidence="7 8" id="KW-0456">Lyase</keyword>